<reference evidence="4" key="1">
    <citation type="submission" date="2021-01" db="EMBL/GenBank/DDBJ databases">
        <authorList>
            <person name="Corre E."/>
            <person name="Pelletier E."/>
            <person name="Niang G."/>
            <person name="Scheremetjew M."/>
            <person name="Finn R."/>
            <person name="Kale V."/>
            <person name="Holt S."/>
            <person name="Cochrane G."/>
            <person name="Meng A."/>
            <person name="Brown T."/>
            <person name="Cohen L."/>
        </authorList>
    </citation>
    <scope>NUCLEOTIDE SEQUENCE</scope>
    <source>
        <strain evidence="4">UTEX LB 985</strain>
    </source>
</reference>
<feature type="transmembrane region" description="Helical" evidence="2">
    <location>
        <begin position="694"/>
        <end position="715"/>
    </location>
</feature>
<feature type="region of interest" description="Disordered" evidence="1">
    <location>
        <begin position="41"/>
        <end position="91"/>
    </location>
</feature>
<feature type="region of interest" description="Disordered" evidence="1">
    <location>
        <begin position="482"/>
        <end position="537"/>
    </location>
</feature>
<evidence type="ECO:0000256" key="2">
    <source>
        <dbReference type="SAM" id="Phobius"/>
    </source>
</evidence>
<evidence type="ECO:0000313" key="4">
    <source>
        <dbReference type="EMBL" id="CAD9407293.1"/>
    </source>
</evidence>
<feature type="domain" description="C2" evidence="3">
    <location>
        <begin position="129"/>
        <end position="211"/>
    </location>
</feature>
<name>A0A7S2BUI7_9EUKA</name>
<accession>A0A7S2BUI7</accession>
<dbReference type="Gene3D" id="2.60.40.150">
    <property type="entry name" value="C2 domain"/>
    <property type="match status" value="1"/>
</dbReference>
<keyword evidence="2" id="KW-1133">Transmembrane helix</keyword>
<gene>
    <name evidence="4" type="ORF">CBRE1094_LOCUS4233</name>
</gene>
<keyword evidence="2" id="KW-0472">Membrane</keyword>
<dbReference type="AlphaFoldDB" id="A0A7S2BUI7"/>
<evidence type="ECO:0000259" key="3">
    <source>
        <dbReference type="Pfam" id="PF00168"/>
    </source>
</evidence>
<organism evidence="4">
    <name type="scientific">Haptolina brevifila</name>
    <dbReference type="NCBI Taxonomy" id="156173"/>
    <lineage>
        <taxon>Eukaryota</taxon>
        <taxon>Haptista</taxon>
        <taxon>Haptophyta</taxon>
        <taxon>Prymnesiophyceae</taxon>
        <taxon>Prymnesiales</taxon>
        <taxon>Prymnesiaceae</taxon>
        <taxon>Haptolina</taxon>
    </lineage>
</organism>
<feature type="compositionally biased region" description="Polar residues" evidence="1">
    <location>
        <begin position="482"/>
        <end position="491"/>
    </location>
</feature>
<proteinExistence type="predicted"/>
<sequence>MRAAMERDHIDRSDSDSLCQSIPPVLRCLVPCITSQTLEAAKKQHGSKLQDLSHPSPPTPESPKRQPTGRSLSHELLGAPTAPNRWFSPRTGWPTEIDPPFEGGTPTSLMPTEETATPGYFLPKSHEVGTLFVELLETDGLPNMDLEFVDANDVYALLLFEGSAACTAVIPNVNDPCWRPNSARAFQFPIHTPNSALHLALFDSDAASAANLVDNTVQGLVDAVSSIMTGVVDGVNSAAGIQSTRHEGLAVQANTNAQPLVADDPIGRVVISVAELQSSAVYDAWLELRRSAILDDAGQFGAVRVRYRVEWYSEQRRLLRYLATPPEYLIQLPFEFAEQANFTLNGLDSDSDENYSLNLLMAHAYEVKDGCKAWVYGLIDGITFVIIYEHRLCSIVAAILWQLVCIYPPLLSSCIPLALLSLLAHTHTLAQAKRTGVSALPGFWSNFLNLLLPRPISSSRNLSPSSPQSLLGNHLQLLTEATESVTRQRSGWSAPKTHSGGRQRRLTAVSDDEATPTTPRPTAPTQKDVVRGREEKAKAKAKQMSEAAAELEALNKALEAERKFQEIKKATLEAAKDVGKMGESLLKTTQDTLGQAGDKLQEGKVLTATTSLVTNTVGIGASVIHSAAQTGVNVVRETVRTGASKVAHAGDQSVTDRLLEPYLGWLQQRLGQAAASLRSARALFLWADPNRTMWLTLLLAFLTLTLPLLPWLYIWHVAGLVLLGPQNWFLCRSKRQASINAKNKSLETLGLTWMRFEERPKYGVELHTDKSRPRTPLHAVRQSTIARLDFGSAPANAESQEERVAANASLAKALSNKGKEEVIFFTEDEWQRLGLPSLCSLRIFHYVRCEDVYFMPAHTPGLLSEALKSCSSDSDRRKILCKELERLRVRRIRGGEGAPLQ</sequence>
<dbReference type="Pfam" id="PF00168">
    <property type="entry name" value="C2"/>
    <property type="match status" value="1"/>
</dbReference>
<keyword evidence="2" id="KW-0812">Transmembrane</keyword>
<dbReference type="InterPro" id="IPR035892">
    <property type="entry name" value="C2_domain_sf"/>
</dbReference>
<dbReference type="SUPFAM" id="SSF49562">
    <property type="entry name" value="C2 domain (Calcium/lipid-binding domain, CaLB)"/>
    <property type="match status" value="1"/>
</dbReference>
<feature type="compositionally biased region" description="Basic and acidic residues" evidence="1">
    <location>
        <begin position="528"/>
        <end position="537"/>
    </location>
</feature>
<dbReference type="EMBL" id="HBGU01007699">
    <property type="protein sequence ID" value="CAD9407293.1"/>
    <property type="molecule type" value="Transcribed_RNA"/>
</dbReference>
<evidence type="ECO:0000256" key="1">
    <source>
        <dbReference type="SAM" id="MobiDB-lite"/>
    </source>
</evidence>
<protein>
    <recommendedName>
        <fullName evidence="3">C2 domain-containing protein</fullName>
    </recommendedName>
</protein>
<dbReference type="InterPro" id="IPR000008">
    <property type="entry name" value="C2_dom"/>
</dbReference>